<dbReference type="SUPFAM" id="SSF52540">
    <property type="entry name" value="P-loop containing nucleoside triphosphate hydrolases"/>
    <property type="match status" value="1"/>
</dbReference>
<reference evidence="12 13" key="1">
    <citation type="submission" date="2024-02" db="EMBL/GenBank/DDBJ databases">
        <title>A novel Gemmatimonadota bacterium.</title>
        <authorList>
            <person name="Du Z.-J."/>
            <person name="Ye Y.-Q."/>
        </authorList>
    </citation>
    <scope>NUCLEOTIDE SEQUENCE [LARGE SCALE GENOMIC DNA]</scope>
    <source>
        <strain evidence="12 13">DH-20</strain>
    </source>
</reference>
<dbReference type="InterPro" id="IPR014014">
    <property type="entry name" value="RNA_helicase_DEAD_Q_motif"/>
</dbReference>
<dbReference type="CDD" id="cd00268">
    <property type="entry name" value="DEADc"/>
    <property type="match status" value="1"/>
</dbReference>
<keyword evidence="13" id="KW-1185">Reference proteome</keyword>
<dbReference type="Proteomes" id="UP001484239">
    <property type="component" value="Unassembled WGS sequence"/>
</dbReference>
<dbReference type="InterPro" id="IPR000629">
    <property type="entry name" value="RNA-helicase_DEAD-box_CS"/>
</dbReference>
<dbReference type="EC" id="3.6.4.-" evidence="12"/>
<dbReference type="InterPro" id="IPR001650">
    <property type="entry name" value="Helicase_C-like"/>
</dbReference>
<dbReference type="Gene3D" id="3.40.50.300">
    <property type="entry name" value="P-loop containing nucleotide triphosphate hydrolases"/>
    <property type="match status" value="2"/>
</dbReference>
<evidence type="ECO:0000256" key="1">
    <source>
        <dbReference type="ARBA" id="ARBA00022741"/>
    </source>
</evidence>
<evidence type="ECO:0000259" key="11">
    <source>
        <dbReference type="PROSITE" id="PS51195"/>
    </source>
</evidence>
<feature type="domain" description="Helicase ATP-binding" evidence="9">
    <location>
        <begin position="40"/>
        <end position="210"/>
    </location>
</feature>
<evidence type="ECO:0000256" key="5">
    <source>
        <dbReference type="ARBA" id="ARBA00038437"/>
    </source>
</evidence>
<dbReference type="SMART" id="SM00487">
    <property type="entry name" value="DEXDc"/>
    <property type="match status" value="1"/>
</dbReference>
<dbReference type="PROSITE" id="PS51194">
    <property type="entry name" value="HELICASE_CTER"/>
    <property type="match status" value="1"/>
</dbReference>
<dbReference type="GO" id="GO:0016787">
    <property type="term" value="F:hydrolase activity"/>
    <property type="evidence" value="ECO:0007669"/>
    <property type="project" value="UniProtKB-KW"/>
</dbReference>
<dbReference type="Pfam" id="PF00271">
    <property type="entry name" value="Helicase_C"/>
    <property type="match status" value="1"/>
</dbReference>
<evidence type="ECO:0000256" key="6">
    <source>
        <dbReference type="PROSITE-ProRule" id="PRU00552"/>
    </source>
</evidence>
<dbReference type="Pfam" id="PF00270">
    <property type="entry name" value="DEAD"/>
    <property type="match status" value="1"/>
</dbReference>
<sequence>MSEAETLPTTFAELGLSEASRAAVEALGWTQPTPIQAKAIPHALAGRDVVGIAQTGTGKTGAFMIPALEQVKAGGGLQVLALAPTRELAQQVADDAQALSRGTSIRTASIYGGVSYGPQLEALSQGFEVIAATPGRFIDHMRSGKVDLSNIRFFILDEADRMLDMGFRPQIEDVMRGLRKGQHRTMLFSATMPHGVHDLALRLTDEPAWVEAAPPGTTATGIVEMAYSVKPEKKPDLLLHLLQGEGWDHVLVFSRTKAGANVLEARLEREGIRTDAMHSDRGMKERTRALDRFAQGKVRVLVATDIAQRGLDVDGITHVVNYDVPLDPEDYVHRIGRTGRAGAAGTAVTFVAAGDLGHLKSLEHHLGRPLERQHLPEFDYAGAPKTEKSGGGGSRGRHSRARRGMGSQLGKKLSPEELAELLKHN</sequence>
<dbReference type="PROSITE" id="PS00039">
    <property type="entry name" value="DEAD_ATP_HELICASE"/>
    <property type="match status" value="1"/>
</dbReference>
<keyword evidence="2 7" id="KW-0378">Hydrolase</keyword>
<dbReference type="PROSITE" id="PS51195">
    <property type="entry name" value="Q_MOTIF"/>
    <property type="match status" value="1"/>
</dbReference>
<dbReference type="CDD" id="cd18787">
    <property type="entry name" value="SF2_C_DEAD"/>
    <property type="match status" value="1"/>
</dbReference>
<evidence type="ECO:0000259" key="9">
    <source>
        <dbReference type="PROSITE" id="PS51192"/>
    </source>
</evidence>
<keyword evidence="1 7" id="KW-0547">Nucleotide-binding</keyword>
<dbReference type="InterPro" id="IPR014001">
    <property type="entry name" value="Helicase_ATP-bd"/>
</dbReference>
<dbReference type="PROSITE" id="PS51192">
    <property type="entry name" value="HELICASE_ATP_BIND_1"/>
    <property type="match status" value="1"/>
</dbReference>
<dbReference type="PANTHER" id="PTHR47959:SF13">
    <property type="entry name" value="ATP-DEPENDENT RNA HELICASE RHLE"/>
    <property type="match status" value="1"/>
</dbReference>
<dbReference type="PANTHER" id="PTHR47959">
    <property type="entry name" value="ATP-DEPENDENT RNA HELICASE RHLE-RELATED"/>
    <property type="match status" value="1"/>
</dbReference>
<dbReference type="EMBL" id="JBBHLI010000005">
    <property type="protein sequence ID" value="MEK9501375.1"/>
    <property type="molecule type" value="Genomic_DNA"/>
</dbReference>
<evidence type="ECO:0000259" key="10">
    <source>
        <dbReference type="PROSITE" id="PS51194"/>
    </source>
</evidence>
<evidence type="ECO:0000256" key="7">
    <source>
        <dbReference type="RuleBase" id="RU000492"/>
    </source>
</evidence>
<dbReference type="InterPro" id="IPR044742">
    <property type="entry name" value="DEAD/DEAH_RhlB"/>
</dbReference>
<protein>
    <submittedName>
        <fullName evidence="12">DEAD/DEAH box helicase</fullName>
        <ecNumber evidence="12">3.6.4.-</ecNumber>
    </submittedName>
</protein>
<evidence type="ECO:0000256" key="8">
    <source>
        <dbReference type="SAM" id="MobiDB-lite"/>
    </source>
</evidence>
<proteinExistence type="inferred from homology"/>
<dbReference type="GO" id="GO:0004386">
    <property type="term" value="F:helicase activity"/>
    <property type="evidence" value="ECO:0007669"/>
    <property type="project" value="UniProtKB-KW"/>
</dbReference>
<evidence type="ECO:0000256" key="3">
    <source>
        <dbReference type="ARBA" id="ARBA00022806"/>
    </source>
</evidence>
<organism evidence="12 13">
    <name type="scientific">Gaopeijia maritima</name>
    <dbReference type="NCBI Taxonomy" id="3119007"/>
    <lineage>
        <taxon>Bacteria</taxon>
        <taxon>Pseudomonadati</taxon>
        <taxon>Gemmatimonadota</taxon>
        <taxon>Longimicrobiia</taxon>
        <taxon>Gaopeijiales</taxon>
        <taxon>Gaopeijiaceae</taxon>
        <taxon>Gaopeijia</taxon>
    </lineage>
</organism>
<feature type="region of interest" description="Disordered" evidence="8">
    <location>
        <begin position="381"/>
        <end position="425"/>
    </location>
</feature>
<gene>
    <name evidence="12" type="ORF">WI372_10345</name>
</gene>
<dbReference type="InterPro" id="IPR011545">
    <property type="entry name" value="DEAD/DEAH_box_helicase_dom"/>
</dbReference>
<name>A0ABU9E9F2_9BACT</name>
<accession>A0ABU9E9F2</accession>
<feature type="domain" description="Helicase C-terminal" evidence="10">
    <location>
        <begin position="234"/>
        <end position="381"/>
    </location>
</feature>
<feature type="short sequence motif" description="Q motif" evidence="6">
    <location>
        <begin position="9"/>
        <end position="37"/>
    </location>
</feature>
<dbReference type="InterPro" id="IPR027417">
    <property type="entry name" value="P-loop_NTPase"/>
</dbReference>
<evidence type="ECO:0000313" key="12">
    <source>
        <dbReference type="EMBL" id="MEK9501375.1"/>
    </source>
</evidence>
<comment type="similarity">
    <text evidence="5 7">Belongs to the DEAD box helicase family.</text>
</comment>
<feature type="domain" description="DEAD-box RNA helicase Q" evidence="11">
    <location>
        <begin position="9"/>
        <end position="37"/>
    </location>
</feature>
<keyword evidence="3 7" id="KW-0347">Helicase</keyword>
<comment type="caution">
    <text evidence="12">The sequence shown here is derived from an EMBL/GenBank/DDBJ whole genome shotgun (WGS) entry which is preliminary data.</text>
</comment>
<dbReference type="SMART" id="SM00490">
    <property type="entry name" value="HELICc"/>
    <property type="match status" value="1"/>
</dbReference>
<evidence type="ECO:0000313" key="13">
    <source>
        <dbReference type="Proteomes" id="UP001484239"/>
    </source>
</evidence>
<dbReference type="InterPro" id="IPR050079">
    <property type="entry name" value="DEAD_box_RNA_helicase"/>
</dbReference>
<evidence type="ECO:0000256" key="4">
    <source>
        <dbReference type="ARBA" id="ARBA00022840"/>
    </source>
</evidence>
<evidence type="ECO:0000256" key="2">
    <source>
        <dbReference type="ARBA" id="ARBA00022801"/>
    </source>
</evidence>
<keyword evidence="4 7" id="KW-0067">ATP-binding</keyword>
<dbReference type="RefSeq" id="WP_405275861.1">
    <property type="nucleotide sequence ID" value="NZ_CP144380.1"/>
</dbReference>